<evidence type="ECO:0000313" key="7">
    <source>
        <dbReference type="Proteomes" id="UP000195570"/>
    </source>
</evidence>
<dbReference type="Gene3D" id="1.10.10.10">
    <property type="entry name" value="Winged helix-like DNA-binding domain superfamily/Winged helix DNA-binding domain"/>
    <property type="match status" value="1"/>
</dbReference>
<dbReference type="InterPro" id="IPR036390">
    <property type="entry name" value="WH_DNA-bd_sf"/>
</dbReference>
<feature type="domain" description="Cullin family profile" evidence="5">
    <location>
        <begin position="480"/>
        <end position="772"/>
    </location>
</feature>
<dbReference type="Pfam" id="PF00888">
    <property type="entry name" value="Cullin"/>
    <property type="match status" value="1"/>
</dbReference>
<dbReference type="InterPro" id="IPR045093">
    <property type="entry name" value="Cullin"/>
</dbReference>
<comment type="similarity">
    <text evidence="1 2 3">Belongs to the cullin family.</text>
</comment>
<dbReference type="InterPro" id="IPR059120">
    <property type="entry name" value="Cullin-like_AB"/>
</dbReference>
<dbReference type="InterPro" id="IPR016158">
    <property type="entry name" value="Cullin_homology"/>
</dbReference>
<dbReference type="SUPFAM" id="SSF46785">
    <property type="entry name" value="Winged helix' DNA-binding domain"/>
    <property type="match status" value="1"/>
</dbReference>
<dbReference type="InterPro" id="IPR016159">
    <property type="entry name" value="Cullin_repeat-like_dom_sf"/>
</dbReference>
<keyword evidence="7" id="KW-1185">Reference proteome</keyword>
<dbReference type="Pfam" id="PF26557">
    <property type="entry name" value="Cullin_AB"/>
    <property type="match status" value="1"/>
</dbReference>
<dbReference type="SMART" id="SM00884">
    <property type="entry name" value="Cullin_Nedd8"/>
    <property type="match status" value="1"/>
</dbReference>
<sequence length="947" mass="105840">MSSRTLYDQGVTQAQWGEQLLHTKPCVNIQLPQPEHSLHREASEAERDKALKSALGMLSAVLARSSGNTKAIVDSPAFVAKSVELLLQLLCTSSFPSLPHQHNPSASPAPLSTVPPIQQQRWLKIDFCDREYFVDSVCRNVRTLVELDCGPHLFAELEQCLKGYVTSMVELLTSSGEDGVTADVLFVRLAHAWGHYYLAVAELQEVWVYFDRWYVFKTHAVKSIEGLAIEILREGLLLHPWLLPRAQLGYLDCLSRDIVVHANSSVENSNGDGWNSRHELRLFTDLCAAVQVYFLRVEPEIVALVGKFYMEEADRMWSAGVPAGIFFARVEQFLLECRERVRVCLVSYSLPKLESVTQSSLLLTHGVAFLERDFANLAMEKKYDCFRLAWRLLASGKYVRLGKQCNAVFRAYILQQGLLVMQRFAARSVERDVFGTVKAMIELMHRGETIISEGFPEDSATFSIQLRDALTEVLQGHQMEFVEQLARYLDWVVRGSDTSTALGQSDHSESKPMATADGSSDVGGVLKLLDDIGRIYSLFPSKDIFEKLYWRDLARRLLHHPRGTPCVDVEGHFIQILREIVGTDAAKFEGMVNDLMSSQELNERFRLWVVNKHTEVPPLSPPPTSVANEEDDQTETPQPKAQHNNEGYEEEEENHEAVEAALAAVDVKLNVLTDGYWPKQTPLSTELPPQLRVLAKSMEVFYRKCFAKRRLIWLHQLSSAVVKSAVGNSRRQLSGTLVQANVLLALQEIIDAGMHSEQLCVSVGEICGQLGLDISLPDVVGAILGLCHPKFRLLLRAPGSGTDGSNQHGSDDASGYGSSVGVVAATLLGTDILRINHSFSVPSQFCRIPFLGARRRGGDGAVDERAADTDGEQTMEDIMKDRVHVVDAAIVRLMKQRRRASHEEVMEEVPKLVRFPVTASAVKESARRLTERGFLERGNTNEYIYIS</sequence>
<dbReference type="GO" id="GO:0031625">
    <property type="term" value="F:ubiquitin protein ligase binding"/>
    <property type="evidence" value="ECO:0007669"/>
    <property type="project" value="InterPro"/>
</dbReference>
<organism evidence="6 7">
    <name type="scientific">Trypanosoma equiperdum</name>
    <dbReference type="NCBI Taxonomy" id="5694"/>
    <lineage>
        <taxon>Eukaryota</taxon>
        <taxon>Discoba</taxon>
        <taxon>Euglenozoa</taxon>
        <taxon>Kinetoplastea</taxon>
        <taxon>Metakinetoplastina</taxon>
        <taxon>Trypanosomatida</taxon>
        <taxon>Trypanosomatidae</taxon>
        <taxon>Trypanosoma</taxon>
    </lineage>
</organism>
<dbReference type="InterPro" id="IPR019559">
    <property type="entry name" value="Cullin_neddylation_domain"/>
</dbReference>
<dbReference type="SUPFAM" id="SSF75632">
    <property type="entry name" value="Cullin homology domain"/>
    <property type="match status" value="1"/>
</dbReference>
<feature type="region of interest" description="Disordered" evidence="4">
    <location>
        <begin position="616"/>
        <end position="655"/>
    </location>
</feature>
<dbReference type="InterPro" id="IPR036317">
    <property type="entry name" value="Cullin_homology_sf"/>
</dbReference>
<dbReference type="VEuPathDB" id="TriTrypDB:TEOVI_000149500"/>
<evidence type="ECO:0000313" key="6">
    <source>
        <dbReference type="EMBL" id="SCU69926.1"/>
    </source>
</evidence>
<dbReference type="Proteomes" id="UP000195570">
    <property type="component" value="Unassembled WGS sequence"/>
</dbReference>
<evidence type="ECO:0000256" key="4">
    <source>
        <dbReference type="SAM" id="MobiDB-lite"/>
    </source>
</evidence>
<feature type="compositionally biased region" description="Polar residues" evidence="4">
    <location>
        <begin position="635"/>
        <end position="645"/>
    </location>
</feature>
<dbReference type="EMBL" id="CZPT02001330">
    <property type="protein sequence ID" value="SCU69926.1"/>
    <property type="molecule type" value="Genomic_DNA"/>
</dbReference>
<dbReference type="GO" id="GO:0006511">
    <property type="term" value="P:ubiquitin-dependent protein catabolic process"/>
    <property type="evidence" value="ECO:0007669"/>
    <property type="project" value="InterPro"/>
</dbReference>
<dbReference type="SUPFAM" id="SSF74788">
    <property type="entry name" value="Cullin repeat-like"/>
    <property type="match status" value="1"/>
</dbReference>
<evidence type="ECO:0000256" key="3">
    <source>
        <dbReference type="RuleBase" id="RU003829"/>
    </source>
</evidence>
<evidence type="ECO:0000256" key="2">
    <source>
        <dbReference type="PROSITE-ProRule" id="PRU00330"/>
    </source>
</evidence>
<evidence type="ECO:0000256" key="1">
    <source>
        <dbReference type="ARBA" id="ARBA00006019"/>
    </source>
</evidence>
<dbReference type="Gene3D" id="1.20.1310.10">
    <property type="entry name" value="Cullin Repeats"/>
    <property type="match status" value="2"/>
</dbReference>
<reference evidence="6" key="1">
    <citation type="submission" date="2016-09" db="EMBL/GenBank/DDBJ databases">
        <authorList>
            <person name="Hebert L."/>
            <person name="Moumen B."/>
        </authorList>
    </citation>
    <scope>NUCLEOTIDE SEQUENCE [LARGE SCALE GENOMIC DNA]</scope>
    <source>
        <strain evidence="6">OVI</strain>
    </source>
</reference>
<dbReference type="RefSeq" id="XP_067080815.1">
    <property type="nucleotide sequence ID" value="XM_067224714.1"/>
</dbReference>
<evidence type="ECO:0000259" key="5">
    <source>
        <dbReference type="PROSITE" id="PS50069"/>
    </source>
</evidence>
<proteinExistence type="inferred from homology"/>
<dbReference type="SMART" id="SM00182">
    <property type="entry name" value="CULLIN"/>
    <property type="match status" value="1"/>
</dbReference>
<dbReference type="Gene3D" id="3.30.230.130">
    <property type="entry name" value="Cullin, Chain C, Domain 2"/>
    <property type="match status" value="1"/>
</dbReference>
<dbReference type="AlphaFoldDB" id="A0A1G4ID11"/>
<gene>
    <name evidence="6" type="ORF">TEOVI_000149500</name>
</gene>
<dbReference type="InterPro" id="IPR036388">
    <property type="entry name" value="WH-like_DNA-bd_sf"/>
</dbReference>
<dbReference type="PROSITE" id="PS50069">
    <property type="entry name" value="CULLIN_2"/>
    <property type="match status" value="1"/>
</dbReference>
<dbReference type="Pfam" id="PF10557">
    <property type="entry name" value="Cullin_Nedd8"/>
    <property type="match status" value="1"/>
</dbReference>
<comment type="caution">
    <text evidence="6">The sequence shown here is derived from an EMBL/GenBank/DDBJ whole genome shotgun (WGS) entry which is preliminary data.</text>
</comment>
<dbReference type="GeneID" id="92375435"/>
<accession>A0A1G4ID11</accession>
<dbReference type="PANTHER" id="PTHR11932">
    <property type="entry name" value="CULLIN"/>
    <property type="match status" value="1"/>
</dbReference>
<protein>
    <submittedName>
        <fullName evidence="6">Cullin 4B, putative</fullName>
    </submittedName>
</protein>
<name>A0A1G4ID11_TRYEQ</name>
<dbReference type="InterPro" id="IPR001373">
    <property type="entry name" value="Cullin_N"/>
</dbReference>